<dbReference type="EC" id="2.3.-.-" evidence="4"/>
<feature type="region of interest" description="Disordered" evidence="1">
    <location>
        <begin position="1"/>
        <end position="40"/>
    </location>
</feature>
<feature type="transmembrane region" description="Helical" evidence="2">
    <location>
        <begin position="261"/>
        <end position="280"/>
    </location>
</feature>
<keyword evidence="2" id="KW-0812">Transmembrane</keyword>
<feature type="transmembrane region" description="Helical" evidence="2">
    <location>
        <begin position="331"/>
        <end position="352"/>
    </location>
</feature>
<feature type="compositionally biased region" description="Low complexity" evidence="1">
    <location>
        <begin position="445"/>
        <end position="460"/>
    </location>
</feature>
<feature type="transmembrane region" description="Helical" evidence="2">
    <location>
        <begin position="231"/>
        <end position="249"/>
    </location>
</feature>
<dbReference type="RefSeq" id="WP_378279155.1">
    <property type="nucleotide sequence ID" value="NZ_JBHSON010000001.1"/>
</dbReference>
<protein>
    <submittedName>
        <fullName evidence="4">Acyltransferase family protein</fullName>
        <ecNumber evidence="4">2.3.-.-</ecNumber>
    </submittedName>
</protein>
<feature type="transmembrane region" description="Helical" evidence="2">
    <location>
        <begin position="92"/>
        <end position="114"/>
    </location>
</feature>
<dbReference type="Proteomes" id="UP001596074">
    <property type="component" value="Unassembled WGS sequence"/>
</dbReference>
<name>A0ABW0ZTH9_9ACTN</name>
<feature type="transmembrane region" description="Helical" evidence="2">
    <location>
        <begin position="373"/>
        <end position="392"/>
    </location>
</feature>
<accession>A0ABW0ZTH9</accession>
<feature type="transmembrane region" description="Helical" evidence="2">
    <location>
        <begin position="188"/>
        <end position="211"/>
    </location>
</feature>
<reference evidence="5" key="1">
    <citation type="journal article" date="2019" name="Int. J. Syst. Evol. Microbiol.">
        <title>The Global Catalogue of Microorganisms (GCM) 10K type strain sequencing project: providing services to taxonomists for standard genome sequencing and annotation.</title>
        <authorList>
            <consortium name="The Broad Institute Genomics Platform"/>
            <consortium name="The Broad Institute Genome Sequencing Center for Infectious Disease"/>
            <person name="Wu L."/>
            <person name="Ma J."/>
        </authorList>
    </citation>
    <scope>NUCLEOTIDE SEQUENCE [LARGE SCALE GENOMIC DNA]</scope>
    <source>
        <strain evidence="5">KCTC 42087</strain>
    </source>
</reference>
<comment type="caution">
    <text evidence="4">The sequence shown here is derived from an EMBL/GenBank/DDBJ whole genome shotgun (WGS) entry which is preliminary data.</text>
</comment>
<evidence type="ECO:0000313" key="4">
    <source>
        <dbReference type="EMBL" id="MFC5744210.1"/>
    </source>
</evidence>
<keyword evidence="2" id="KW-0472">Membrane</keyword>
<sequence>MSDPGTGGGKGRWSVTPAQQPAQQPAAVQWRTAPPPVSANERALPPISGHQDTLDGVRAVAALAVLVYHVASTSGDLTAPGTSGWLYNGGQIGVPIFFILSGMLLYRPWAAAVLDARRTKPRTRTYLRKRALRILPAYWAAVICFMLTAGWSHITDPGTWAPLLTLTHTYLPDPWWQSSLGPPQLGQIWSLAVEAAWYASLPATAAVLGWYARRGRNGDVGERARRLLRGLAVYAALSFVYTTAMFVPEHHPLLGLWLPRFFAWFAIGMALAVLTVWARLEPDGPVARLCRTIAGSWGVCWAGAALLYVIASTPATGPLDLVSLDVVWTSMLDIAVNGLCAAAFVAPVVLAPPGHAALGAVLGNRVMRFLGRISYSLFLWQMLIIVGWYEWSDRVFRGDVATDLPLLLAASIAAATASHYLVERPAQRLARSRPRRRDPEDPPAEARMPGPGAHPAATHPDWPPSSARSTLPDLPANHGGASTGGEPPGPG</sequence>
<evidence type="ECO:0000313" key="5">
    <source>
        <dbReference type="Proteomes" id="UP001596074"/>
    </source>
</evidence>
<proteinExistence type="predicted"/>
<keyword evidence="4" id="KW-0012">Acyltransferase</keyword>
<dbReference type="PANTHER" id="PTHR23028:SF53">
    <property type="entry name" value="ACYL_TRANSF_3 DOMAIN-CONTAINING PROTEIN"/>
    <property type="match status" value="1"/>
</dbReference>
<feature type="domain" description="Acyltransferase 3" evidence="3">
    <location>
        <begin position="54"/>
        <end position="415"/>
    </location>
</feature>
<dbReference type="InterPro" id="IPR050879">
    <property type="entry name" value="Acyltransferase_3"/>
</dbReference>
<feature type="region of interest" description="Disordered" evidence="1">
    <location>
        <begin position="427"/>
        <end position="491"/>
    </location>
</feature>
<feature type="transmembrane region" description="Helical" evidence="2">
    <location>
        <begin position="135"/>
        <end position="154"/>
    </location>
</feature>
<dbReference type="InterPro" id="IPR002656">
    <property type="entry name" value="Acyl_transf_3_dom"/>
</dbReference>
<evidence type="ECO:0000256" key="2">
    <source>
        <dbReference type="SAM" id="Phobius"/>
    </source>
</evidence>
<evidence type="ECO:0000256" key="1">
    <source>
        <dbReference type="SAM" id="MobiDB-lite"/>
    </source>
</evidence>
<dbReference type="Pfam" id="PF01757">
    <property type="entry name" value="Acyl_transf_3"/>
    <property type="match status" value="1"/>
</dbReference>
<dbReference type="PANTHER" id="PTHR23028">
    <property type="entry name" value="ACETYLTRANSFERASE"/>
    <property type="match status" value="1"/>
</dbReference>
<keyword evidence="4" id="KW-0808">Transferase</keyword>
<gene>
    <name evidence="4" type="ORF">ACFPZN_01135</name>
</gene>
<dbReference type="EMBL" id="JBHSON010000001">
    <property type="protein sequence ID" value="MFC5744210.1"/>
    <property type="molecule type" value="Genomic_DNA"/>
</dbReference>
<feature type="transmembrane region" description="Helical" evidence="2">
    <location>
        <begin position="404"/>
        <end position="422"/>
    </location>
</feature>
<keyword evidence="5" id="KW-1185">Reference proteome</keyword>
<feature type="transmembrane region" description="Helical" evidence="2">
    <location>
        <begin position="292"/>
        <end position="311"/>
    </location>
</feature>
<feature type="compositionally biased region" description="Low complexity" evidence="1">
    <location>
        <begin position="17"/>
        <end position="27"/>
    </location>
</feature>
<keyword evidence="2" id="KW-1133">Transmembrane helix</keyword>
<organism evidence="4 5">
    <name type="scientific">Actinomadura rugatobispora</name>
    <dbReference type="NCBI Taxonomy" id="1994"/>
    <lineage>
        <taxon>Bacteria</taxon>
        <taxon>Bacillati</taxon>
        <taxon>Actinomycetota</taxon>
        <taxon>Actinomycetes</taxon>
        <taxon>Streptosporangiales</taxon>
        <taxon>Thermomonosporaceae</taxon>
        <taxon>Actinomadura</taxon>
    </lineage>
</organism>
<feature type="compositionally biased region" description="Gly residues" evidence="1">
    <location>
        <begin position="1"/>
        <end position="11"/>
    </location>
</feature>
<evidence type="ECO:0000259" key="3">
    <source>
        <dbReference type="Pfam" id="PF01757"/>
    </source>
</evidence>
<dbReference type="GO" id="GO:0016746">
    <property type="term" value="F:acyltransferase activity"/>
    <property type="evidence" value="ECO:0007669"/>
    <property type="project" value="UniProtKB-KW"/>
</dbReference>